<dbReference type="EMBL" id="BAOS01000010">
    <property type="protein sequence ID" value="GAX60320.1"/>
    <property type="molecule type" value="Genomic_DNA"/>
</dbReference>
<gene>
    <name evidence="2" type="ORF">SCALIN_C10_0080</name>
</gene>
<evidence type="ECO:0000259" key="1">
    <source>
        <dbReference type="Pfam" id="PF07589"/>
    </source>
</evidence>
<dbReference type="OrthoDB" id="7572621at2"/>
<dbReference type="Proteomes" id="UP000218542">
    <property type="component" value="Unassembled WGS sequence"/>
</dbReference>
<dbReference type="NCBIfam" id="TIGR02595">
    <property type="entry name" value="PEP_CTERM"/>
    <property type="match status" value="1"/>
</dbReference>
<dbReference type="Pfam" id="PF07589">
    <property type="entry name" value="PEP-CTERM"/>
    <property type="match status" value="1"/>
</dbReference>
<keyword evidence="3" id="KW-1185">Reference proteome</keyword>
<comment type="caution">
    <text evidence="2">The sequence shown here is derived from an EMBL/GenBank/DDBJ whole genome shotgun (WGS) entry which is preliminary data.</text>
</comment>
<protein>
    <submittedName>
        <fullName evidence="2">Peptide chain release factor RF-3</fullName>
    </submittedName>
</protein>
<organism evidence="2 3">
    <name type="scientific">Candidatus Scalindua japonica</name>
    <dbReference type="NCBI Taxonomy" id="1284222"/>
    <lineage>
        <taxon>Bacteria</taxon>
        <taxon>Pseudomonadati</taxon>
        <taxon>Planctomycetota</taxon>
        <taxon>Candidatus Brocadiia</taxon>
        <taxon>Candidatus Brocadiales</taxon>
        <taxon>Candidatus Scalinduaceae</taxon>
        <taxon>Candidatus Scalindua</taxon>
    </lineage>
</organism>
<accession>A0A286TWR6</accession>
<name>A0A286TWR6_9BACT</name>
<dbReference type="AlphaFoldDB" id="A0A286TWR6"/>
<evidence type="ECO:0000313" key="3">
    <source>
        <dbReference type="Proteomes" id="UP000218542"/>
    </source>
</evidence>
<feature type="domain" description="Ice-binding protein C-terminal" evidence="1">
    <location>
        <begin position="191"/>
        <end position="216"/>
    </location>
</feature>
<reference evidence="3" key="1">
    <citation type="journal article" date="2017" name="Environ. Microbiol. Rep.">
        <title>Genetic Diversity of Marine Anaerobic Ammonium-Oxidizing Bacteria as Revealed by Genomic and Proteomic Analyses of 'Candidatus Scalindua japonica'.</title>
        <authorList>
            <person name="Oshiki M."/>
            <person name="Mizuto K."/>
            <person name="Kimura Z."/>
            <person name="Kindaichi T."/>
            <person name="Satoh H."/>
            <person name="Okabe S."/>
        </authorList>
    </citation>
    <scope>NUCLEOTIDE SEQUENCE [LARGE SCALE GENOMIC DNA]</scope>
    <source>
        <strain evidence="3">husup-a2</strain>
    </source>
</reference>
<sequence length="226" mass="24157">MKTFQKLPCICKRVTMPSDGQNKGMRRSIYFSVALVFLLLVAVSANATQITYDVSFSANTFQIGAGPDPAPTDPVSGNFTVTLDPTVAVTNNTADIALNSLNIALGSMISFSYDPVAGTFPAGSLRVGGLSSGSDVIQFSPSTDDFWLYINDFATTPTFEQFGYTQTSVSNANLFFTLNQTGSVNVAAVESVPEPATNALLGIGLAGIVGYGVRRRWKKEWLIKAR</sequence>
<evidence type="ECO:0000313" key="2">
    <source>
        <dbReference type="EMBL" id="GAX60320.1"/>
    </source>
</evidence>
<dbReference type="InterPro" id="IPR013424">
    <property type="entry name" value="Ice-binding_C"/>
</dbReference>
<proteinExistence type="predicted"/>